<feature type="transmembrane region" description="Helical" evidence="7">
    <location>
        <begin position="53"/>
        <end position="80"/>
    </location>
</feature>
<feature type="transmembrane region" description="Helical" evidence="7">
    <location>
        <begin position="396"/>
        <end position="418"/>
    </location>
</feature>
<feature type="transmembrane region" description="Helical" evidence="7">
    <location>
        <begin position="274"/>
        <end position="292"/>
    </location>
</feature>
<dbReference type="Pfam" id="PF01554">
    <property type="entry name" value="MatE"/>
    <property type="match status" value="2"/>
</dbReference>
<dbReference type="GO" id="GO:0042910">
    <property type="term" value="F:xenobiotic transmembrane transporter activity"/>
    <property type="evidence" value="ECO:0007669"/>
    <property type="project" value="InterPro"/>
</dbReference>
<feature type="transmembrane region" description="Helical" evidence="7">
    <location>
        <begin position="425"/>
        <end position="447"/>
    </location>
</feature>
<keyword evidence="5 7" id="KW-1133">Transmembrane helix</keyword>
<dbReference type="PANTHER" id="PTHR11206">
    <property type="entry name" value="MULTIDRUG RESISTANCE PROTEIN"/>
    <property type="match status" value="1"/>
</dbReference>
<evidence type="ECO:0000313" key="9">
    <source>
        <dbReference type="Proteomes" id="UP000029120"/>
    </source>
</evidence>
<dbReference type="GO" id="GO:0010023">
    <property type="term" value="P:proanthocyanidin biosynthetic process"/>
    <property type="evidence" value="ECO:0007669"/>
    <property type="project" value="EnsemblPlants"/>
</dbReference>
<dbReference type="Gramene" id="KFK35144">
    <property type="protein sequence ID" value="KFK35144"/>
    <property type="gene ID" value="AALP_AA5G243900"/>
</dbReference>
<dbReference type="OrthoDB" id="2126698at2759"/>
<feature type="transmembrane region" description="Helical" evidence="7">
    <location>
        <begin position="227"/>
        <end position="253"/>
    </location>
</feature>
<dbReference type="InterPro" id="IPR045069">
    <property type="entry name" value="MATE_euk"/>
</dbReference>
<feature type="transmembrane region" description="Helical" evidence="7">
    <location>
        <begin position="100"/>
        <end position="122"/>
    </location>
</feature>
<feature type="transmembrane region" description="Helical" evidence="7">
    <location>
        <begin position="453"/>
        <end position="476"/>
    </location>
</feature>
<feature type="transmembrane region" description="Helical" evidence="7">
    <location>
        <begin position="298"/>
        <end position="320"/>
    </location>
</feature>
<keyword evidence="6 7" id="KW-0472">Membrane</keyword>
<accession>A0A087GZ42</accession>
<evidence type="ECO:0000256" key="6">
    <source>
        <dbReference type="ARBA" id="ARBA00023136"/>
    </source>
</evidence>
<dbReference type="GO" id="GO:0009705">
    <property type="term" value="C:plant-type vacuole membrane"/>
    <property type="evidence" value="ECO:0007669"/>
    <property type="project" value="EnsemblPlants"/>
</dbReference>
<dbReference type="GO" id="GO:1903415">
    <property type="term" value="P:flavonoid transport from endoplasmic reticulum to plant-type vacuole"/>
    <property type="evidence" value="ECO:0007669"/>
    <property type="project" value="EnsemblPlants"/>
</dbReference>
<keyword evidence="9" id="KW-1185">Reference proteome</keyword>
<reference evidence="9" key="1">
    <citation type="journal article" date="2015" name="Nat. Plants">
        <title>Genome expansion of Arabis alpina linked with retrotransposition and reduced symmetric DNA methylation.</title>
        <authorList>
            <person name="Willing E.M."/>
            <person name="Rawat V."/>
            <person name="Mandakova T."/>
            <person name="Maumus F."/>
            <person name="James G.V."/>
            <person name="Nordstroem K.J."/>
            <person name="Becker C."/>
            <person name="Warthmann N."/>
            <person name="Chica C."/>
            <person name="Szarzynska B."/>
            <person name="Zytnicki M."/>
            <person name="Albani M.C."/>
            <person name="Kiefer C."/>
            <person name="Bergonzi S."/>
            <person name="Castaings L."/>
            <person name="Mateos J.L."/>
            <person name="Berns M.C."/>
            <person name="Bujdoso N."/>
            <person name="Piofczyk T."/>
            <person name="de Lorenzo L."/>
            <person name="Barrero-Sicilia C."/>
            <person name="Mateos I."/>
            <person name="Piednoel M."/>
            <person name="Hagmann J."/>
            <person name="Chen-Min-Tao R."/>
            <person name="Iglesias-Fernandez R."/>
            <person name="Schuster S.C."/>
            <person name="Alonso-Blanco C."/>
            <person name="Roudier F."/>
            <person name="Carbonero P."/>
            <person name="Paz-Ares J."/>
            <person name="Davis S.J."/>
            <person name="Pecinka A."/>
            <person name="Quesneville H."/>
            <person name="Colot V."/>
            <person name="Lysak M.A."/>
            <person name="Weigel D."/>
            <person name="Coupland G."/>
            <person name="Schneeberger K."/>
        </authorList>
    </citation>
    <scope>NUCLEOTIDE SEQUENCE [LARGE SCALE GENOMIC DNA]</scope>
    <source>
        <strain evidence="9">cv. Pajares</strain>
    </source>
</reference>
<evidence type="ECO:0000256" key="1">
    <source>
        <dbReference type="ARBA" id="ARBA00004141"/>
    </source>
</evidence>
<dbReference type="GO" id="GO:1990961">
    <property type="term" value="P:xenobiotic detoxification by transmembrane export across the plasma membrane"/>
    <property type="evidence" value="ECO:0007669"/>
    <property type="project" value="InterPro"/>
</dbReference>
<gene>
    <name evidence="8" type="ordered locus">AALP_Aa5g243900</name>
</gene>
<evidence type="ECO:0000256" key="2">
    <source>
        <dbReference type="ARBA" id="ARBA00010199"/>
    </source>
</evidence>
<evidence type="ECO:0000256" key="5">
    <source>
        <dbReference type="ARBA" id="ARBA00022989"/>
    </source>
</evidence>
<comment type="subcellular location">
    <subcellularLocation>
        <location evidence="1">Membrane</location>
        <topology evidence="1">Multi-pass membrane protein</topology>
    </subcellularLocation>
</comment>
<dbReference type="InterPro" id="IPR002528">
    <property type="entry name" value="MATE_fam"/>
</dbReference>
<evidence type="ECO:0000256" key="4">
    <source>
        <dbReference type="ARBA" id="ARBA00022692"/>
    </source>
</evidence>
<feature type="transmembrane region" description="Helical" evidence="7">
    <location>
        <begin position="352"/>
        <end position="376"/>
    </location>
</feature>
<dbReference type="NCBIfam" id="TIGR00797">
    <property type="entry name" value="matE"/>
    <property type="match status" value="1"/>
</dbReference>
<dbReference type="GO" id="GO:0140968">
    <property type="term" value="F:polyspecific organic cation:proton antiporter activity"/>
    <property type="evidence" value="ECO:0007669"/>
    <property type="project" value="EnsemblPlants"/>
</dbReference>
<dbReference type="AlphaFoldDB" id="A0A087GZ42"/>
<dbReference type="OMA" id="CTETWAY"/>
<dbReference type="GO" id="GO:0010231">
    <property type="term" value="P:maintenance of seed dormancy"/>
    <property type="evidence" value="ECO:0007669"/>
    <property type="project" value="EnsemblPlants"/>
</dbReference>
<evidence type="ECO:0000256" key="7">
    <source>
        <dbReference type="RuleBase" id="RU004914"/>
    </source>
</evidence>
<keyword evidence="4 7" id="KW-0812">Transmembrane</keyword>
<evidence type="ECO:0000256" key="3">
    <source>
        <dbReference type="ARBA" id="ARBA00022448"/>
    </source>
</evidence>
<dbReference type="EMBL" id="CM002873">
    <property type="protein sequence ID" value="KFK35144.1"/>
    <property type="molecule type" value="Genomic_DNA"/>
</dbReference>
<sequence>MSSTETYEPLLTRLHSGSQISERSSPEIEEFLRCGSTVTPRWWLRLAAWESKLLWKLSGASIVVSVLNYMLSFVTVMFTGHLGSLELAGASIATVGIQGLAYGIMLGMASAVQTVCGQAYGARQYSSMGIICQRAMVLHLAAAVLLTFLYWYSGPILTAMGQTVAIAHEGQIFARGMIPQIYAFALACPMQRFLQAQNIVNPLAYMSLGVFLIHTLLTWLVTNVLDFGLLGAALVLSFSWWVLVVVNGLYIVISSTCKETWTGFSARAFRGIWPYFKLTVASAVMLCLEIWYNQGLVIISGLLTNPTISLDAISICMYYLNWDMQFMLGLSAATSVRVSNELGAGNPRVAKLSVVVVNITTVLISVLFCVIVLVFRVGLSKAFTSDAEVIAAVSDLFPLLAVSIFLNGIQPILSGVAIGSGWQAVVAYVNLVTYYVIGLPIGCILGFKTSLGVAGIWWGMIAGVILQTVTLIVLTLRTNWTSEVENAAHRLKASANENQEMATEGV</sequence>
<feature type="transmembrane region" description="Helical" evidence="7">
    <location>
        <begin position="134"/>
        <end position="152"/>
    </location>
</feature>
<feature type="transmembrane region" description="Helical" evidence="7">
    <location>
        <begin position="202"/>
        <end position="221"/>
    </location>
</feature>
<comment type="similarity">
    <text evidence="2 7">Belongs to the multi antimicrobial extrusion (MATE) (TC 2.A.66.1) family.</text>
</comment>
<organism evidence="8 9">
    <name type="scientific">Arabis alpina</name>
    <name type="common">Alpine rock-cress</name>
    <dbReference type="NCBI Taxonomy" id="50452"/>
    <lineage>
        <taxon>Eukaryota</taxon>
        <taxon>Viridiplantae</taxon>
        <taxon>Streptophyta</taxon>
        <taxon>Embryophyta</taxon>
        <taxon>Tracheophyta</taxon>
        <taxon>Spermatophyta</taxon>
        <taxon>Magnoliopsida</taxon>
        <taxon>eudicotyledons</taxon>
        <taxon>Gunneridae</taxon>
        <taxon>Pentapetalae</taxon>
        <taxon>rosids</taxon>
        <taxon>malvids</taxon>
        <taxon>Brassicales</taxon>
        <taxon>Brassicaceae</taxon>
        <taxon>Arabideae</taxon>
        <taxon>Arabis</taxon>
    </lineage>
</organism>
<proteinExistence type="inferred from homology"/>
<dbReference type="CDD" id="cd13132">
    <property type="entry name" value="MATE_eukaryotic"/>
    <property type="match status" value="1"/>
</dbReference>
<name>A0A087GZ42_ARAAL</name>
<feature type="transmembrane region" description="Helical" evidence="7">
    <location>
        <begin position="172"/>
        <end position="190"/>
    </location>
</feature>
<dbReference type="Proteomes" id="UP000029120">
    <property type="component" value="Chromosome 5"/>
</dbReference>
<dbReference type="eggNOG" id="KOG1347">
    <property type="taxonomic scope" value="Eukaryota"/>
</dbReference>
<evidence type="ECO:0000313" key="8">
    <source>
        <dbReference type="EMBL" id="KFK35144.1"/>
    </source>
</evidence>
<protein>
    <recommendedName>
        <fullName evidence="7">Protein DETOXIFICATION</fullName>
    </recommendedName>
    <alternativeName>
        <fullName evidence="7">Multidrug and toxic compound extrusion protein</fullName>
    </alternativeName>
</protein>
<keyword evidence="3" id="KW-0813">Transport</keyword>